<evidence type="ECO:0000313" key="3">
    <source>
        <dbReference type="WBParaSite" id="TMUE_2000007869.1"/>
    </source>
</evidence>
<proteinExistence type="predicted"/>
<dbReference type="WBParaSite" id="TMUE_2000007869.1">
    <property type="protein sequence ID" value="TMUE_2000007869.1"/>
    <property type="gene ID" value="WBGene00291987"/>
</dbReference>
<protein>
    <submittedName>
        <fullName evidence="2 3">FLYWCH-type domain-containing protein</fullName>
    </submittedName>
</protein>
<reference evidence="1" key="1">
    <citation type="submission" date="2013-11" db="EMBL/GenBank/DDBJ databases">
        <authorList>
            <person name="Aslett M."/>
        </authorList>
    </citation>
    <scope>NUCLEOTIDE SEQUENCE [LARGE SCALE GENOMIC DNA]</scope>
    <source>
        <strain evidence="1">Edinburgh</strain>
    </source>
</reference>
<organism evidence="1 2">
    <name type="scientific">Trichuris muris</name>
    <name type="common">Mouse whipworm</name>
    <dbReference type="NCBI Taxonomy" id="70415"/>
    <lineage>
        <taxon>Eukaryota</taxon>
        <taxon>Metazoa</taxon>
        <taxon>Ecdysozoa</taxon>
        <taxon>Nematoda</taxon>
        <taxon>Enoplea</taxon>
        <taxon>Dorylaimia</taxon>
        <taxon>Trichinellida</taxon>
        <taxon>Trichuridae</taxon>
        <taxon>Trichuris</taxon>
    </lineage>
</organism>
<sequence>MLYVLEPYGHSMERENGRHATWKCSQKVCRKEITVGKGTWLEDTQQELRKVAMFLFFWSQERASVNFCERTLGMSKSTSTEWSSSIRQIISRSFPRRQVVLG</sequence>
<name>A0A5S6QL08_TRIMR</name>
<evidence type="ECO:0000313" key="2">
    <source>
        <dbReference type="WBParaSite" id="TMUE_2000007859.1"/>
    </source>
</evidence>
<accession>A0A5S6QL08</accession>
<keyword evidence="1" id="KW-1185">Reference proteome</keyword>
<dbReference type="AlphaFoldDB" id="A0A5S6QL08"/>
<evidence type="ECO:0000313" key="1">
    <source>
        <dbReference type="Proteomes" id="UP000046395"/>
    </source>
</evidence>
<dbReference type="Proteomes" id="UP000046395">
    <property type="component" value="Unassembled WGS sequence"/>
</dbReference>
<reference evidence="1" key="2">
    <citation type="submission" date="2014-03" db="EMBL/GenBank/DDBJ databases">
        <title>The whipworm genome and dual-species transcriptomics of an intimate host-pathogen interaction.</title>
        <authorList>
            <person name="Foth B.J."/>
            <person name="Tsai I.J."/>
            <person name="Reid A.J."/>
            <person name="Bancroft A.J."/>
            <person name="Nichol S."/>
            <person name="Tracey A."/>
            <person name="Holroyd N."/>
            <person name="Cotton J.A."/>
            <person name="Stanley E.J."/>
            <person name="Zarowiecki M."/>
            <person name="Liu J.Z."/>
            <person name="Huckvale T."/>
            <person name="Cooper P.J."/>
            <person name="Grencis R.K."/>
            <person name="Berriman M."/>
        </authorList>
    </citation>
    <scope>NUCLEOTIDE SEQUENCE [LARGE SCALE GENOMIC DNA]</scope>
    <source>
        <strain evidence="1">Edinburgh</strain>
    </source>
</reference>
<dbReference type="WBParaSite" id="TMUE_2000007859.1">
    <property type="protein sequence ID" value="TMUE_2000007859.1"/>
    <property type="gene ID" value="WBGene00300037"/>
</dbReference>
<reference evidence="2 3" key="3">
    <citation type="submission" date="2019-12" db="UniProtKB">
        <authorList>
            <consortium name="WormBaseParasite"/>
        </authorList>
    </citation>
    <scope>IDENTIFICATION</scope>
</reference>